<dbReference type="InterPro" id="IPR036878">
    <property type="entry name" value="Glu_permease_IIB"/>
</dbReference>
<organism evidence="1 2">
    <name type="scientific">Faecalibacterium taiwanense</name>
    <dbReference type="NCBI Taxonomy" id="3030638"/>
    <lineage>
        <taxon>Bacteria</taxon>
        <taxon>Bacillati</taxon>
        <taxon>Bacillota</taxon>
        <taxon>Clostridia</taxon>
        <taxon>Eubacteriales</taxon>
        <taxon>Oscillospiraceae</taxon>
        <taxon>Faecalibacterium</taxon>
    </lineage>
</organism>
<keyword evidence="2" id="KW-1185">Reference proteome</keyword>
<dbReference type="GO" id="GO:0008982">
    <property type="term" value="F:protein-N(PI)-phosphohistidine-sugar phosphotransferase activity"/>
    <property type="evidence" value="ECO:0007669"/>
    <property type="project" value="InterPro"/>
</dbReference>
<proteinExistence type="predicted"/>
<dbReference type="Gene3D" id="3.30.1360.60">
    <property type="entry name" value="Glucose permease domain IIB"/>
    <property type="match status" value="1"/>
</dbReference>
<reference evidence="1 2" key="1">
    <citation type="submission" date="2024-03" db="EMBL/GenBank/DDBJ databases">
        <authorList>
            <person name="Plomp N."/>
            <person name="Harmsen H.J."/>
        </authorList>
    </citation>
    <scope>NUCLEOTIDE SEQUENCE [LARGE SCALE GENOMIC DNA]</scope>
    <source>
        <strain evidence="1 2">HTF-76H</strain>
    </source>
</reference>
<dbReference type="AlphaFoldDB" id="A0AB35XUJ0"/>
<comment type="caution">
    <text evidence="1">The sequence shown here is derived from an EMBL/GenBank/DDBJ whole genome shotgun (WGS) entry which is preliminary data.</text>
</comment>
<dbReference type="RefSeq" id="WP_097774258.1">
    <property type="nucleotide sequence ID" value="NZ_JBBFKB010000044.1"/>
</dbReference>
<sequence length="32" mass="3494">MIRLRFAVKDLNKADQEALKKIPGVLSVTPAA</sequence>
<dbReference type="GO" id="GO:0009401">
    <property type="term" value="P:phosphoenolpyruvate-dependent sugar phosphotransferase system"/>
    <property type="evidence" value="ECO:0007669"/>
    <property type="project" value="InterPro"/>
</dbReference>
<accession>A0AB35XUJ0</accession>
<evidence type="ECO:0000313" key="2">
    <source>
        <dbReference type="Proteomes" id="UP001379600"/>
    </source>
</evidence>
<dbReference type="Proteomes" id="UP001379600">
    <property type="component" value="Unassembled WGS sequence"/>
</dbReference>
<protein>
    <submittedName>
        <fullName evidence="1">Uncharacterized protein</fullName>
    </submittedName>
</protein>
<evidence type="ECO:0000313" key="1">
    <source>
        <dbReference type="EMBL" id="MEJ3689937.1"/>
    </source>
</evidence>
<dbReference type="SUPFAM" id="SSF55604">
    <property type="entry name" value="Glucose permease domain IIB"/>
    <property type="match status" value="1"/>
</dbReference>
<dbReference type="EMBL" id="JBBFKC010000001">
    <property type="protein sequence ID" value="MEJ3689937.1"/>
    <property type="molecule type" value="Genomic_DNA"/>
</dbReference>
<gene>
    <name evidence="1" type="ORF">WF787_01690</name>
</gene>
<name>A0AB35XUJ0_9FIRM</name>